<feature type="DNA-binding region" description="H-T-H motif" evidence="2">
    <location>
        <begin position="40"/>
        <end position="59"/>
    </location>
</feature>
<evidence type="ECO:0000313" key="4">
    <source>
        <dbReference type="EMBL" id="MDD9321385.1"/>
    </source>
</evidence>
<organism evidence="4 5">
    <name type="scientific">Acinetobacter lactucae</name>
    <dbReference type="NCBI Taxonomy" id="1785128"/>
    <lineage>
        <taxon>Bacteria</taxon>
        <taxon>Pseudomonadati</taxon>
        <taxon>Pseudomonadota</taxon>
        <taxon>Gammaproteobacteria</taxon>
        <taxon>Moraxellales</taxon>
        <taxon>Moraxellaceae</taxon>
        <taxon>Acinetobacter</taxon>
        <taxon>Acinetobacter calcoaceticus/baumannii complex</taxon>
    </lineage>
</organism>
<dbReference type="Gene3D" id="1.10.357.10">
    <property type="entry name" value="Tetracycline Repressor, domain 2"/>
    <property type="match status" value="1"/>
</dbReference>
<accession>A0AB35K144</accession>
<dbReference type="RefSeq" id="WP_274568911.1">
    <property type="nucleotide sequence ID" value="NZ_JALNTF010000012.1"/>
</dbReference>
<evidence type="ECO:0000313" key="5">
    <source>
        <dbReference type="Proteomes" id="UP001150055"/>
    </source>
</evidence>
<reference evidence="4" key="1">
    <citation type="submission" date="2022-12" db="EMBL/GenBank/DDBJ databases">
        <title>Acinetobacter lactucae: Emerging opportunistic pathogenic species of genus Acinetobacter isolated from immunocompromised patients in clinical settings of India.</title>
        <authorList>
            <person name="Amar A.K."/>
            <person name="Sawant A.R."/>
            <person name="Meera M."/>
            <person name="Tomar A."/>
            <person name="Sistla S."/>
            <person name="Prashanth K."/>
        </authorList>
    </citation>
    <scope>NUCLEOTIDE SEQUENCE</scope>
    <source>
        <strain evidence="4">PKAL1828C</strain>
    </source>
</reference>
<feature type="domain" description="HTH tetR-type" evidence="3">
    <location>
        <begin position="17"/>
        <end position="77"/>
    </location>
</feature>
<evidence type="ECO:0000256" key="2">
    <source>
        <dbReference type="PROSITE-ProRule" id="PRU00335"/>
    </source>
</evidence>
<dbReference type="InterPro" id="IPR009057">
    <property type="entry name" value="Homeodomain-like_sf"/>
</dbReference>
<dbReference type="AlphaFoldDB" id="A0AB35K144"/>
<dbReference type="EMBL" id="JALNTG010000060">
    <property type="protein sequence ID" value="MDD9321385.1"/>
    <property type="molecule type" value="Genomic_DNA"/>
</dbReference>
<dbReference type="PROSITE" id="PS50977">
    <property type="entry name" value="HTH_TETR_2"/>
    <property type="match status" value="1"/>
</dbReference>
<dbReference type="InterPro" id="IPR001647">
    <property type="entry name" value="HTH_TetR"/>
</dbReference>
<dbReference type="SUPFAM" id="SSF46689">
    <property type="entry name" value="Homeodomain-like"/>
    <property type="match status" value="1"/>
</dbReference>
<comment type="caution">
    <text evidence="4">The sequence shown here is derived from an EMBL/GenBank/DDBJ whole genome shotgun (WGS) entry which is preliminary data.</text>
</comment>
<evidence type="ECO:0000259" key="3">
    <source>
        <dbReference type="PROSITE" id="PS50977"/>
    </source>
</evidence>
<keyword evidence="1 2" id="KW-0238">DNA-binding</keyword>
<gene>
    <name evidence="4" type="ORF">M0O54_14925</name>
</gene>
<dbReference type="Proteomes" id="UP001150055">
    <property type="component" value="Unassembled WGS sequence"/>
</dbReference>
<evidence type="ECO:0000256" key="1">
    <source>
        <dbReference type="ARBA" id="ARBA00023125"/>
    </source>
</evidence>
<dbReference type="GO" id="GO:0003677">
    <property type="term" value="F:DNA binding"/>
    <property type="evidence" value="ECO:0007669"/>
    <property type="project" value="UniProtKB-UniRule"/>
</dbReference>
<proteinExistence type="predicted"/>
<protein>
    <submittedName>
        <fullName evidence="4">TetR/AcrR family transcriptional regulator</fullName>
    </submittedName>
</protein>
<name>A0AB35K144_9GAMM</name>
<sequence length="214" mass="24851">MNNIRVKRTRAPQQRQIERTNQILDCMEALLKGKEINDINLVEISELTGIALPSIYYHFPNKNSILVALTERVHEDWRENIRSKITSDIESWQELICQFISFGANHLKENTYVSKLILSSSSPAETKEVDANQCANLAMAIMDSLDKYFEGINKARYTEKMIIAVYILDGIWKNAFFQYGSIPDEIVKESQKALIAYLRCYFPEDYERKNKKEV</sequence>